<proteinExistence type="predicted"/>
<dbReference type="EMBL" id="QXXA01000013">
    <property type="protein sequence ID" value="NBI07544.1"/>
    <property type="molecule type" value="Genomic_DNA"/>
</dbReference>
<organism evidence="1 2">
    <name type="scientific">Senegalia massiliensis</name>
    <dbReference type="NCBI Taxonomy" id="1720316"/>
    <lineage>
        <taxon>Bacteria</taxon>
        <taxon>Bacillati</taxon>
        <taxon>Bacillota</taxon>
        <taxon>Clostridia</taxon>
        <taxon>Eubacteriales</taxon>
        <taxon>Clostridiaceae</taxon>
        <taxon>Senegalia</taxon>
    </lineage>
</organism>
<dbReference type="Proteomes" id="UP000467132">
    <property type="component" value="Unassembled WGS sequence"/>
</dbReference>
<sequence length="145" mass="16811">MKKYANDIQDMLEDTITNYDGEAEVLISGIYEILRNDNKLAEKLGDNEDLLITTLNIINAELYFNYYTDIRTYLDLSGEIGYDDCLWEIDEEEGNEIALEKRDWLQNVQSEEKAKEVLNNDGWYLSTNGLAIGMMDKEDYDQLIA</sequence>
<accession>A0A845R014</accession>
<comment type="caution">
    <text evidence="1">The sequence shown here is derived from an EMBL/GenBank/DDBJ whole genome shotgun (WGS) entry which is preliminary data.</text>
</comment>
<name>A0A845R014_9CLOT</name>
<dbReference type="AlphaFoldDB" id="A0A845R014"/>
<dbReference type="RefSeq" id="WP_160198010.1">
    <property type="nucleotide sequence ID" value="NZ_QXXA01000013.1"/>
</dbReference>
<evidence type="ECO:0000313" key="1">
    <source>
        <dbReference type="EMBL" id="NBI07544.1"/>
    </source>
</evidence>
<reference evidence="1 2" key="1">
    <citation type="submission" date="2018-08" db="EMBL/GenBank/DDBJ databases">
        <title>Murine metabolic-syndrome-specific gut microbial biobank.</title>
        <authorList>
            <person name="Liu C."/>
        </authorList>
    </citation>
    <scope>NUCLEOTIDE SEQUENCE [LARGE SCALE GENOMIC DNA]</scope>
    <source>
        <strain evidence="1 2">583</strain>
    </source>
</reference>
<evidence type="ECO:0000313" key="2">
    <source>
        <dbReference type="Proteomes" id="UP000467132"/>
    </source>
</evidence>
<gene>
    <name evidence="1" type="ORF">D3Z33_11850</name>
</gene>
<protein>
    <submittedName>
        <fullName evidence="1">Uncharacterized protein</fullName>
    </submittedName>
</protein>
<keyword evidence="2" id="KW-1185">Reference proteome</keyword>